<dbReference type="Proteomes" id="UP000483820">
    <property type="component" value="Chromosome IV"/>
</dbReference>
<dbReference type="EMBL" id="WUAV01000004">
    <property type="protein sequence ID" value="KAF1756673.1"/>
    <property type="molecule type" value="Genomic_DNA"/>
</dbReference>
<evidence type="ECO:0000313" key="7">
    <source>
        <dbReference type="Proteomes" id="UP000483820"/>
    </source>
</evidence>
<dbReference type="GeneID" id="9812471"/>
<dbReference type="AlphaFoldDB" id="A0A6A5GQ01"/>
<comment type="caution">
    <text evidence="6">The sequence shown here is derived from an EMBL/GenBank/DDBJ whole genome shotgun (WGS) entry which is preliminary data.</text>
</comment>
<evidence type="ECO:0000256" key="1">
    <source>
        <dbReference type="ARBA" id="ARBA00004141"/>
    </source>
</evidence>
<dbReference type="GO" id="GO:0016020">
    <property type="term" value="C:membrane"/>
    <property type="evidence" value="ECO:0007669"/>
    <property type="project" value="UniProtKB-SubCell"/>
</dbReference>
<keyword evidence="2 5" id="KW-0812">Transmembrane</keyword>
<evidence type="ECO:0000256" key="2">
    <source>
        <dbReference type="ARBA" id="ARBA00022692"/>
    </source>
</evidence>
<dbReference type="CTD" id="9812471"/>
<evidence type="ECO:0000256" key="5">
    <source>
        <dbReference type="SAM" id="Phobius"/>
    </source>
</evidence>
<name>A0A6A5GQ01_CAERE</name>
<dbReference type="Pfam" id="PF05978">
    <property type="entry name" value="UNC-93"/>
    <property type="match status" value="1"/>
</dbReference>
<organism evidence="6 7">
    <name type="scientific">Caenorhabditis remanei</name>
    <name type="common">Caenorhabditis vulgaris</name>
    <dbReference type="NCBI Taxonomy" id="31234"/>
    <lineage>
        <taxon>Eukaryota</taxon>
        <taxon>Metazoa</taxon>
        <taxon>Ecdysozoa</taxon>
        <taxon>Nematoda</taxon>
        <taxon>Chromadorea</taxon>
        <taxon>Rhabditida</taxon>
        <taxon>Rhabditina</taxon>
        <taxon>Rhabditomorpha</taxon>
        <taxon>Rhabditoidea</taxon>
        <taxon>Rhabditidae</taxon>
        <taxon>Peloderinae</taxon>
        <taxon>Caenorhabditis</taxon>
    </lineage>
</organism>
<evidence type="ECO:0000256" key="3">
    <source>
        <dbReference type="ARBA" id="ARBA00022989"/>
    </source>
</evidence>
<dbReference type="RefSeq" id="XP_053584438.1">
    <property type="nucleotide sequence ID" value="XM_053729666.1"/>
</dbReference>
<reference evidence="6 7" key="1">
    <citation type="submission" date="2019-12" db="EMBL/GenBank/DDBJ databases">
        <title>Chromosome-level assembly of the Caenorhabditis remanei genome.</title>
        <authorList>
            <person name="Teterina A.A."/>
            <person name="Willis J.H."/>
            <person name="Phillips P.C."/>
        </authorList>
    </citation>
    <scope>NUCLEOTIDE SEQUENCE [LARGE SCALE GENOMIC DNA]</scope>
    <source>
        <strain evidence="6 7">PX506</strain>
        <tissue evidence="6">Whole organism</tissue>
    </source>
</reference>
<dbReference type="KEGG" id="crq:GCK72_013127"/>
<accession>A0A6A5GQ01</accession>
<comment type="subcellular location">
    <subcellularLocation>
        <location evidence="1">Membrane</location>
        <topology evidence="1">Multi-pass membrane protein</topology>
    </subcellularLocation>
</comment>
<gene>
    <name evidence="6" type="ORF">GCK72_013127</name>
</gene>
<evidence type="ECO:0000256" key="4">
    <source>
        <dbReference type="ARBA" id="ARBA00023136"/>
    </source>
</evidence>
<keyword evidence="4 5" id="KW-0472">Membrane</keyword>
<proteinExistence type="predicted"/>
<dbReference type="InterPro" id="IPR010291">
    <property type="entry name" value="Ion_channel_UNC-93"/>
</dbReference>
<keyword evidence="3 5" id="KW-1133">Transmembrane helix</keyword>
<evidence type="ECO:0000313" key="6">
    <source>
        <dbReference type="EMBL" id="KAF1756673.1"/>
    </source>
</evidence>
<protein>
    <submittedName>
        <fullName evidence="6">Uncharacterized protein</fullName>
    </submittedName>
</protein>
<sequence>MFIRPMIKRLHKYKLIVPMAIHCISMAIVMILVYCSVPNEATQKPTSNMNVLITPRLAGEGDSAISPSSSDAYWADFTITMTRSAISQIAVP</sequence>
<feature type="transmembrane region" description="Helical" evidence="5">
    <location>
        <begin position="12"/>
        <end position="34"/>
    </location>
</feature>